<dbReference type="InterPro" id="IPR004875">
    <property type="entry name" value="DDE_SF_endonuclease_dom"/>
</dbReference>
<dbReference type="GO" id="GO:0003676">
    <property type="term" value="F:nucleic acid binding"/>
    <property type="evidence" value="ECO:0007669"/>
    <property type="project" value="InterPro"/>
</dbReference>
<dbReference type="InterPro" id="IPR003323">
    <property type="entry name" value="OTU_dom"/>
</dbReference>
<dbReference type="Pfam" id="PF04236">
    <property type="entry name" value="Transp_Tc5_C"/>
    <property type="match status" value="1"/>
</dbReference>
<dbReference type="PROSITE" id="PS50802">
    <property type="entry name" value="OTU"/>
    <property type="match status" value="1"/>
</dbReference>
<proteinExistence type="predicted"/>
<keyword evidence="3" id="KW-1185">Reference proteome</keyword>
<reference evidence="4" key="1">
    <citation type="submission" date="2022-11" db="UniProtKB">
        <authorList>
            <consortium name="WormBaseParasite"/>
        </authorList>
    </citation>
    <scope>IDENTIFICATION</scope>
</reference>
<dbReference type="Proteomes" id="UP000887578">
    <property type="component" value="Unplaced"/>
</dbReference>
<accession>A0A914QHG6</accession>
<evidence type="ECO:0000256" key="1">
    <source>
        <dbReference type="SAM" id="MobiDB-lite"/>
    </source>
</evidence>
<dbReference type="CDD" id="cd22744">
    <property type="entry name" value="OTU"/>
    <property type="match status" value="1"/>
</dbReference>
<dbReference type="InterPro" id="IPR007350">
    <property type="entry name" value="Transposase_Tc5_C"/>
</dbReference>
<dbReference type="WBParaSite" id="PDA_v2.g28980.t1">
    <property type="protein sequence ID" value="PDA_v2.g28980.t1"/>
    <property type="gene ID" value="PDA_v2.g28980"/>
</dbReference>
<sequence>MPVDPLVFAIDPSLNSNSKIWILVATSDTDLKISEIRNAVIEARYENVVIDKELSMGISRESFDHVAIVCDSATNLTPLLGAAFEALRPKSKISVVCTTDNQNSLLITQVALAGFINISFPIVPHGTQVVAEKIAFSSTETVPLKLPAASTSKIDDDIIDERSLLAEEDFKKPDTAACGVPGLSHLSFNKILNTEEDNLHEKRENVKQIFNSSKSAFENPFEFMRQQENGGEQMPELTQFKASQKLLNPDLEKITHLNESNSKEEMLNAITLLMTENRQLCDQVEKTKSVSNEHNKFRKTNNSQKKPYFTDGYDTKEVFDVEDASYDDLEMTDEDYVIPESTTVQRLDEMYSFKEWEKIFEEQEKGWSFTTIQQIHKKLKFPEQIRRMKIYMQKNGSRLQQISDINTQVMEFIFGSCNKLKEIHDRDLEDIALLAARRIGAHDFKACHTYIQNLKKKCNAVSRKVTKYVTEREIKDKPNLEAAIKAFHDKVAPVMDTTPHEKIWNADQTGIKQEMITGRTLAFKGQKQVHCVVQNVNALKRSYTVQAVISAAGELMLPVLVCFCEPKLPKKFKKWMIPFKNIYAVQSKSGLMTSLIGIEWFENVFKPNAGEDPVLIVDSWNGYIKAFDQDKDNIDFYILPPKSTSTEQPLDVYWNRPFKNFIRVFSSKLRHIGFKVSNRHGMATIIDLTIGQFAAPRFHLMVKYAWYASNYLKESVPKGDTPVKYCFDQINVDSKCDCEEDAFIRCSHCSKFLCYHHFVEKMHRCYEIKFEKTCDDPDDDPDDDPYDIESMKNDPFFASADSRSSSANNEDKDEKMPDVITDLDIVQETNYEFHPPNDKWFETLCTKLNLSPSLVSMSLLRTMLSVSKLTIPSTTYDPDGDGNCGFRALSYLLFGTEDYHWIIRTVITWWRVQRGDGEAVKSWAKIKDKSPFSTLKDKSLWMSDEDMIAFAKIFCCNILLYTSQGVPSARWRCYSNSDTYNWIQKPDLPSLCLSLPGNHYYAVTAFKRGRGRPRKQ</sequence>
<dbReference type="Pfam" id="PF03184">
    <property type="entry name" value="DDE_1"/>
    <property type="match status" value="1"/>
</dbReference>
<evidence type="ECO:0000313" key="3">
    <source>
        <dbReference type="Proteomes" id="UP000887578"/>
    </source>
</evidence>
<evidence type="ECO:0000313" key="4">
    <source>
        <dbReference type="WBParaSite" id="PDA_v2.g28980.t1"/>
    </source>
</evidence>
<feature type="region of interest" description="Disordered" evidence="1">
    <location>
        <begin position="792"/>
        <end position="818"/>
    </location>
</feature>
<feature type="compositionally biased region" description="Low complexity" evidence="1">
    <location>
        <begin position="798"/>
        <end position="807"/>
    </location>
</feature>
<organism evidence="3 4">
    <name type="scientific">Panagrolaimus davidi</name>
    <dbReference type="NCBI Taxonomy" id="227884"/>
    <lineage>
        <taxon>Eukaryota</taxon>
        <taxon>Metazoa</taxon>
        <taxon>Ecdysozoa</taxon>
        <taxon>Nematoda</taxon>
        <taxon>Chromadorea</taxon>
        <taxon>Rhabditida</taxon>
        <taxon>Tylenchina</taxon>
        <taxon>Panagrolaimomorpha</taxon>
        <taxon>Panagrolaimoidea</taxon>
        <taxon>Panagrolaimidae</taxon>
        <taxon>Panagrolaimus</taxon>
    </lineage>
</organism>
<feature type="domain" description="OTU" evidence="2">
    <location>
        <begin position="873"/>
        <end position="1006"/>
    </location>
</feature>
<dbReference type="Gene3D" id="3.90.70.80">
    <property type="match status" value="1"/>
</dbReference>
<protein>
    <submittedName>
        <fullName evidence="4">OTU domain-containing protein</fullName>
    </submittedName>
</protein>
<name>A0A914QHG6_9BILA</name>
<evidence type="ECO:0000259" key="2">
    <source>
        <dbReference type="PROSITE" id="PS50802"/>
    </source>
</evidence>
<dbReference type="AlphaFoldDB" id="A0A914QHG6"/>